<feature type="compositionally biased region" description="Polar residues" evidence="1">
    <location>
        <begin position="172"/>
        <end position="198"/>
    </location>
</feature>
<reference evidence="2 3" key="1">
    <citation type="submission" date="2024-04" db="EMBL/GenBank/DDBJ databases">
        <title>Phyllosticta paracitricarpa is synonymous to the EU quarantine fungus P. citricarpa based on phylogenomic analyses.</title>
        <authorList>
            <consortium name="Lawrence Berkeley National Laboratory"/>
            <person name="Van Ingen-Buijs V.A."/>
            <person name="Van Westerhoven A.C."/>
            <person name="Haridas S."/>
            <person name="Skiadas P."/>
            <person name="Martin F."/>
            <person name="Groenewald J.Z."/>
            <person name="Crous P.W."/>
            <person name="Seidl M.F."/>
        </authorList>
    </citation>
    <scope>NUCLEOTIDE SEQUENCE [LARGE SCALE GENOMIC DNA]</scope>
    <source>
        <strain evidence="2 3">CBS 123374</strain>
    </source>
</reference>
<evidence type="ECO:0000256" key="1">
    <source>
        <dbReference type="SAM" id="MobiDB-lite"/>
    </source>
</evidence>
<evidence type="ECO:0000313" key="2">
    <source>
        <dbReference type="EMBL" id="KAK8227223.1"/>
    </source>
</evidence>
<dbReference type="EMBL" id="JBBWRZ010000010">
    <property type="protein sequence ID" value="KAK8227223.1"/>
    <property type="molecule type" value="Genomic_DNA"/>
</dbReference>
<evidence type="ECO:0000313" key="3">
    <source>
        <dbReference type="Proteomes" id="UP001492380"/>
    </source>
</evidence>
<dbReference type="Proteomes" id="UP001492380">
    <property type="component" value="Unassembled WGS sequence"/>
</dbReference>
<accession>A0ABR1YFC8</accession>
<comment type="caution">
    <text evidence="2">The sequence shown here is derived from an EMBL/GenBank/DDBJ whole genome shotgun (WGS) entry which is preliminary data.</text>
</comment>
<protein>
    <submittedName>
        <fullName evidence="2">Uncharacterized protein</fullName>
    </submittedName>
</protein>
<keyword evidence="3" id="KW-1185">Reference proteome</keyword>
<gene>
    <name evidence="2" type="ORF">HDK90DRAFT_53149</name>
</gene>
<sequence length="204" mass="22972">MSDVCLCLLSVANCRQSVCRSLLSAGRRVPGQAGLGAGPRFVLHWRRMARDTRQRRTDDASLRTKNCTAVEVESRRWVMMSKAGCRWVAPKKWTWRRRAGFKRCRCKSKVLSRSREEVKVGECLCRGRQAQFDQFGQVLVLPKLLTPLSHLMLTPVAGVDGGQAPRGHRRQPSSSLPRAPTMTSHPPRSNGRMRTQAQPMLPLV</sequence>
<feature type="region of interest" description="Disordered" evidence="1">
    <location>
        <begin position="158"/>
        <end position="204"/>
    </location>
</feature>
<organism evidence="2 3">
    <name type="scientific">Phyllosticta capitalensis</name>
    <dbReference type="NCBI Taxonomy" id="121624"/>
    <lineage>
        <taxon>Eukaryota</taxon>
        <taxon>Fungi</taxon>
        <taxon>Dikarya</taxon>
        <taxon>Ascomycota</taxon>
        <taxon>Pezizomycotina</taxon>
        <taxon>Dothideomycetes</taxon>
        <taxon>Dothideomycetes incertae sedis</taxon>
        <taxon>Botryosphaeriales</taxon>
        <taxon>Phyllostictaceae</taxon>
        <taxon>Phyllosticta</taxon>
    </lineage>
</organism>
<proteinExistence type="predicted"/>
<name>A0ABR1YFC8_9PEZI</name>